<dbReference type="InterPro" id="IPR012000">
    <property type="entry name" value="Thiamin_PyroP_enz_cen_dom"/>
</dbReference>
<dbReference type="GO" id="GO:0050660">
    <property type="term" value="F:flavin adenine dinucleotide binding"/>
    <property type="evidence" value="ECO:0007669"/>
    <property type="project" value="TreeGrafter"/>
</dbReference>
<dbReference type="GO" id="GO:0000287">
    <property type="term" value="F:magnesium ion binding"/>
    <property type="evidence" value="ECO:0007669"/>
    <property type="project" value="InterPro"/>
</dbReference>
<dbReference type="PANTHER" id="PTHR18968:SF13">
    <property type="entry name" value="ACETOLACTATE SYNTHASE CATALYTIC SUBUNIT, MITOCHONDRIAL"/>
    <property type="match status" value="1"/>
</dbReference>
<dbReference type="InterPro" id="IPR000399">
    <property type="entry name" value="TPP-bd_CS"/>
</dbReference>
<evidence type="ECO:0000313" key="9">
    <source>
        <dbReference type="Proteomes" id="UP000324738"/>
    </source>
</evidence>
<evidence type="ECO:0000256" key="4">
    <source>
        <dbReference type="RuleBase" id="RU362132"/>
    </source>
</evidence>
<feature type="domain" description="Thiamine pyrophosphate enzyme central" evidence="5">
    <location>
        <begin position="200"/>
        <end position="338"/>
    </location>
</feature>
<dbReference type="GO" id="GO:0009099">
    <property type="term" value="P:L-valine biosynthetic process"/>
    <property type="evidence" value="ECO:0007669"/>
    <property type="project" value="TreeGrafter"/>
</dbReference>
<proteinExistence type="inferred from homology"/>
<dbReference type="GO" id="GO:0003984">
    <property type="term" value="F:acetolactate synthase activity"/>
    <property type="evidence" value="ECO:0007669"/>
    <property type="project" value="TreeGrafter"/>
</dbReference>
<dbReference type="Pfam" id="PF02776">
    <property type="entry name" value="TPP_enzyme_N"/>
    <property type="match status" value="1"/>
</dbReference>
<dbReference type="InterPro" id="IPR029061">
    <property type="entry name" value="THDP-binding"/>
</dbReference>
<dbReference type="Gene3D" id="3.40.50.1220">
    <property type="entry name" value="TPP-binding domain"/>
    <property type="match status" value="1"/>
</dbReference>
<dbReference type="Pfam" id="PF02775">
    <property type="entry name" value="TPP_enzyme_C"/>
    <property type="match status" value="1"/>
</dbReference>
<dbReference type="Gene3D" id="3.40.50.970">
    <property type="match status" value="2"/>
</dbReference>
<reference evidence="8 9" key="1">
    <citation type="submission" date="2019-08" db="EMBL/GenBank/DDBJ databases">
        <title>Aureimonas fodiniaquatilis sp. nov., isolated from a coal mine wastewater.</title>
        <authorList>
            <person name="Kim W."/>
        </authorList>
    </citation>
    <scope>NUCLEOTIDE SEQUENCE [LARGE SCALE GENOMIC DNA]</scope>
    <source>
        <strain evidence="8 9">CAU 1482</strain>
    </source>
</reference>
<feature type="domain" description="Thiamine pyrophosphate enzyme N-terminal TPP-binding" evidence="7">
    <location>
        <begin position="11"/>
        <end position="123"/>
    </location>
</feature>
<organism evidence="8 9">
    <name type="scientific">Aureimonas fodinaquatilis</name>
    <dbReference type="NCBI Taxonomy" id="2565783"/>
    <lineage>
        <taxon>Bacteria</taxon>
        <taxon>Pseudomonadati</taxon>
        <taxon>Pseudomonadota</taxon>
        <taxon>Alphaproteobacteria</taxon>
        <taxon>Hyphomicrobiales</taxon>
        <taxon>Aurantimonadaceae</taxon>
        <taxon>Aureimonas</taxon>
    </lineage>
</organism>
<keyword evidence="3 4" id="KW-0786">Thiamine pyrophosphate</keyword>
<protein>
    <submittedName>
        <fullName evidence="8">Acetolactate synthase catalytic subunit</fullName>
    </submittedName>
</protein>
<sequence length="573" mass="60694">MKNVEIRSNQTGAHLLAAALRRHGVTKVFGQSIPSAFFLAAPDYGITQVGYRTENAGAAMADAFARISGQVAVVTGQNGPAATLLVAGLAEALKASIPVVAIVQDVHRQHTDRNAFQELDHPALFQGVAKWVRRVTEISRIEDYVDMAITAATSGRAGPAVLLVPVDLMDELRKQQPHLGREAAYGHFPLDPVAPDPARIAEAADLLAGAARPLVIAGGGIHASRAHQALSELQELGFPVATTVMGKGSVDETHSLSLGVVGYFMGPGAKAADLAPMVREADVVLLVGNRTNQNGTDSWQLYPQGARYIQLDIDGNEVGRNYEALRLVGDARLGLEALNTALQSRDLNARIKARSAVETQIREGLASSAAARSHALSDASPLRPERIVAEIDKLISPEAIVVADASYSSIWVADGITIRKAGQRILTPRGLAGLGWGLPFALGAKAARPDAPVICLTGDGGFAHVWAEIETSKRMNLPVVVVVLNNQILGYQKHAELSLFGAHTDVVHFQPVDHAAIAKACGVRGVRVDQADQLPAALQDAIAANVLTVIDVVTDERAWPPVSSFTGKHALDY</sequence>
<dbReference type="SUPFAM" id="SSF52518">
    <property type="entry name" value="Thiamin diphosphate-binding fold (THDP-binding)"/>
    <property type="match status" value="2"/>
</dbReference>
<evidence type="ECO:0000256" key="1">
    <source>
        <dbReference type="ARBA" id="ARBA00001964"/>
    </source>
</evidence>
<gene>
    <name evidence="8" type="ORF">FPY71_12865</name>
</gene>
<dbReference type="EMBL" id="VTWH01000003">
    <property type="protein sequence ID" value="KAA0969432.1"/>
    <property type="molecule type" value="Genomic_DNA"/>
</dbReference>
<dbReference type="InterPro" id="IPR029035">
    <property type="entry name" value="DHS-like_NAD/FAD-binding_dom"/>
</dbReference>
<comment type="similarity">
    <text evidence="2 4">Belongs to the TPP enzyme family.</text>
</comment>
<dbReference type="GO" id="GO:0009097">
    <property type="term" value="P:isoleucine biosynthetic process"/>
    <property type="evidence" value="ECO:0007669"/>
    <property type="project" value="TreeGrafter"/>
</dbReference>
<evidence type="ECO:0000256" key="3">
    <source>
        <dbReference type="ARBA" id="ARBA00023052"/>
    </source>
</evidence>
<dbReference type="Pfam" id="PF00205">
    <property type="entry name" value="TPP_enzyme_M"/>
    <property type="match status" value="1"/>
</dbReference>
<keyword evidence="9" id="KW-1185">Reference proteome</keyword>
<dbReference type="AlphaFoldDB" id="A0A5B0DTW1"/>
<evidence type="ECO:0000259" key="7">
    <source>
        <dbReference type="Pfam" id="PF02776"/>
    </source>
</evidence>
<dbReference type="NCBIfam" id="NF004772">
    <property type="entry name" value="PRK06112.1"/>
    <property type="match status" value="1"/>
</dbReference>
<comment type="cofactor">
    <cofactor evidence="1">
        <name>thiamine diphosphate</name>
        <dbReference type="ChEBI" id="CHEBI:58937"/>
    </cofactor>
</comment>
<dbReference type="InterPro" id="IPR011766">
    <property type="entry name" value="TPP_enzyme_TPP-bd"/>
</dbReference>
<evidence type="ECO:0000259" key="6">
    <source>
        <dbReference type="Pfam" id="PF02775"/>
    </source>
</evidence>
<name>A0A5B0DTW1_9HYPH</name>
<dbReference type="RefSeq" id="WP_149300718.1">
    <property type="nucleotide sequence ID" value="NZ_VTWH01000003.1"/>
</dbReference>
<dbReference type="InterPro" id="IPR012001">
    <property type="entry name" value="Thiamin_PyroP_enz_TPP-bd_dom"/>
</dbReference>
<feature type="domain" description="Thiamine pyrophosphate enzyme TPP-binding" evidence="6">
    <location>
        <begin position="406"/>
        <end position="552"/>
    </location>
</feature>
<evidence type="ECO:0000259" key="5">
    <source>
        <dbReference type="Pfam" id="PF00205"/>
    </source>
</evidence>
<dbReference type="GO" id="GO:0005948">
    <property type="term" value="C:acetolactate synthase complex"/>
    <property type="evidence" value="ECO:0007669"/>
    <property type="project" value="TreeGrafter"/>
</dbReference>
<dbReference type="InterPro" id="IPR045229">
    <property type="entry name" value="TPP_enz"/>
</dbReference>
<dbReference type="PROSITE" id="PS00187">
    <property type="entry name" value="TPP_ENZYMES"/>
    <property type="match status" value="1"/>
</dbReference>
<evidence type="ECO:0000313" key="8">
    <source>
        <dbReference type="EMBL" id="KAA0969432.1"/>
    </source>
</evidence>
<dbReference type="Proteomes" id="UP000324738">
    <property type="component" value="Unassembled WGS sequence"/>
</dbReference>
<dbReference type="OrthoDB" id="4494979at2"/>
<accession>A0A5B0DTW1</accession>
<dbReference type="SUPFAM" id="SSF52467">
    <property type="entry name" value="DHS-like NAD/FAD-binding domain"/>
    <property type="match status" value="1"/>
</dbReference>
<dbReference type="GO" id="GO:0030976">
    <property type="term" value="F:thiamine pyrophosphate binding"/>
    <property type="evidence" value="ECO:0007669"/>
    <property type="project" value="InterPro"/>
</dbReference>
<evidence type="ECO:0000256" key="2">
    <source>
        <dbReference type="ARBA" id="ARBA00007812"/>
    </source>
</evidence>
<dbReference type="CDD" id="cd07035">
    <property type="entry name" value="TPP_PYR_POX_like"/>
    <property type="match status" value="1"/>
</dbReference>
<dbReference type="PANTHER" id="PTHR18968">
    <property type="entry name" value="THIAMINE PYROPHOSPHATE ENZYMES"/>
    <property type="match status" value="1"/>
</dbReference>
<comment type="caution">
    <text evidence="8">The sequence shown here is derived from an EMBL/GenBank/DDBJ whole genome shotgun (WGS) entry which is preliminary data.</text>
</comment>